<organism evidence="2 3">
    <name type="scientific">Lysinibacillus parviboronicapiens</name>
    <dbReference type="NCBI Taxonomy" id="436516"/>
    <lineage>
        <taxon>Bacteria</taxon>
        <taxon>Bacillati</taxon>
        <taxon>Bacillota</taxon>
        <taxon>Bacilli</taxon>
        <taxon>Bacillales</taxon>
        <taxon>Bacillaceae</taxon>
        <taxon>Lysinibacillus</taxon>
    </lineage>
</organism>
<dbReference type="InterPro" id="IPR011528">
    <property type="entry name" value="NERD"/>
</dbReference>
<dbReference type="PROSITE" id="PS50965">
    <property type="entry name" value="NERD"/>
    <property type="match status" value="1"/>
</dbReference>
<comment type="caution">
    <text evidence="2">The sequence shown here is derived from an EMBL/GenBank/DDBJ whole genome shotgun (WGS) entry which is preliminary data.</text>
</comment>
<evidence type="ECO:0000313" key="3">
    <source>
        <dbReference type="Proteomes" id="UP001549363"/>
    </source>
</evidence>
<sequence>MLILLLLVCITVTLAFYCKQRGYRKSIYYQLTKHNLMKVMFDKGRYGEYLTSRIIEKHALNSHQQLVNVYVPKRKSQDLTELDLLYIDRTGLYVIESKNYSGWIFGNEAHQHWTQTMPNKKKFKFYNPIRQNATHIRAVQDFLALPSEVIHSVIIFSERCELKKIEVTSHNVHVIKREDLQHFIETRKQAGKQYFTKAEIEAIYKKLLPQMQVSQEVKSRHVQTIQQRYGK</sequence>
<protein>
    <recommendedName>
        <fullName evidence="1">NERD domain-containing protein</fullName>
    </recommendedName>
</protein>
<gene>
    <name evidence="2" type="ORF">ABIA69_001067</name>
</gene>
<name>A0ABV2PH13_9BACI</name>
<accession>A0ABV2PH13</accession>
<dbReference type="Pfam" id="PF08378">
    <property type="entry name" value="NERD"/>
    <property type="match status" value="1"/>
</dbReference>
<evidence type="ECO:0000313" key="2">
    <source>
        <dbReference type="EMBL" id="MET4559924.1"/>
    </source>
</evidence>
<reference evidence="2 3" key="1">
    <citation type="submission" date="2024-06" db="EMBL/GenBank/DDBJ databases">
        <title>Sorghum-associated microbial communities from plants grown in Nebraska, USA.</title>
        <authorList>
            <person name="Schachtman D."/>
        </authorList>
    </citation>
    <scope>NUCLEOTIDE SEQUENCE [LARGE SCALE GENOMIC DNA]</scope>
    <source>
        <strain evidence="2 3">736</strain>
    </source>
</reference>
<dbReference type="EMBL" id="JBEPSB010000003">
    <property type="protein sequence ID" value="MET4559924.1"/>
    <property type="molecule type" value="Genomic_DNA"/>
</dbReference>
<proteinExistence type="predicted"/>
<dbReference type="Proteomes" id="UP001549363">
    <property type="component" value="Unassembled WGS sequence"/>
</dbReference>
<evidence type="ECO:0000259" key="1">
    <source>
        <dbReference type="PROSITE" id="PS50965"/>
    </source>
</evidence>
<keyword evidence="3" id="KW-1185">Reference proteome</keyword>
<feature type="domain" description="NERD" evidence="1">
    <location>
        <begin position="43"/>
        <end position="162"/>
    </location>
</feature>
<dbReference type="RefSeq" id="WP_107948128.1">
    <property type="nucleotide sequence ID" value="NZ_CP073713.1"/>
</dbReference>